<dbReference type="GO" id="GO:0034992">
    <property type="term" value="C:microtubule organizing center attachment site"/>
    <property type="evidence" value="ECO:0007669"/>
    <property type="project" value="TreeGrafter"/>
</dbReference>
<keyword evidence="5" id="KW-0539">Nucleus</keyword>
<protein>
    <recommendedName>
        <fullName evidence="8">Ima1 N-terminal domain-containing protein</fullName>
    </recommendedName>
</protein>
<dbReference type="GO" id="GO:0034506">
    <property type="term" value="C:chromosome, centromeric core domain"/>
    <property type="evidence" value="ECO:0007669"/>
    <property type="project" value="TreeGrafter"/>
</dbReference>
<dbReference type="GO" id="GO:0071765">
    <property type="term" value="P:nuclear inner membrane organization"/>
    <property type="evidence" value="ECO:0007669"/>
    <property type="project" value="InterPro"/>
</dbReference>
<evidence type="ECO:0000313" key="9">
    <source>
        <dbReference type="EMBL" id="KIM47856.1"/>
    </source>
</evidence>
<gene>
    <name evidence="9" type="ORF">M413DRAFT_439536</name>
</gene>
<dbReference type="OrthoDB" id="5966927at2759"/>
<dbReference type="GO" id="GO:0005637">
    <property type="term" value="C:nuclear inner membrane"/>
    <property type="evidence" value="ECO:0007669"/>
    <property type="project" value="UniProtKB-SubCell"/>
</dbReference>
<dbReference type="Pfam" id="PF09779">
    <property type="entry name" value="Ima1_N"/>
    <property type="match status" value="1"/>
</dbReference>
<feature type="transmembrane region" description="Helical" evidence="7">
    <location>
        <begin position="185"/>
        <end position="209"/>
    </location>
</feature>
<evidence type="ECO:0000256" key="5">
    <source>
        <dbReference type="ARBA" id="ARBA00023242"/>
    </source>
</evidence>
<evidence type="ECO:0000256" key="1">
    <source>
        <dbReference type="ARBA" id="ARBA00004473"/>
    </source>
</evidence>
<dbReference type="InterPro" id="IPR042321">
    <property type="entry name" value="Ima1"/>
</dbReference>
<keyword evidence="4 7" id="KW-0472">Membrane</keyword>
<comment type="subcellular location">
    <subcellularLocation>
        <location evidence="1">Nucleus inner membrane</location>
        <topology evidence="1">Multi-pass membrane protein</topology>
    </subcellularLocation>
</comment>
<dbReference type="PANTHER" id="PTHR28538">
    <property type="entry name" value="INTEGRAL INNER NUCLEAR MEMBRANE PROTEIN IMA1"/>
    <property type="match status" value="1"/>
</dbReference>
<evidence type="ECO:0000256" key="2">
    <source>
        <dbReference type="ARBA" id="ARBA00022692"/>
    </source>
</evidence>
<feature type="transmembrane region" description="Helical" evidence="7">
    <location>
        <begin position="221"/>
        <end position="243"/>
    </location>
</feature>
<accession>A0A0C3CVH0</accession>
<feature type="transmembrane region" description="Helical" evidence="7">
    <location>
        <begin position="264"/>
        <end position="286"/>
    </location>
</feature>
<name>A0A0C3CVH0_HEBCY</name>
<keyword evidence="3 7" id="KW-1133">Transmembrane helix</keyword>
<evidence type="ECO:0000256" key="3">
    <source>
        <dbReference type="ARBA" id="ARBA00022989"/>
    </source>
</evidence>
<evidence type="ECO:0000256" key="6">
    <source>
        <dbReference type="SAM" id="MobiDB-lite"/>
    </source>
</evidence>
<organism evidence="9 10">
    <name type="scientific">Hebeloma cylindrosporum</name>
    <dbReference type="NCBI Taxonomy" id="76867"/>
    <lineage>
        <taxon>Eukaryota</taxon>
        <taxon>Fungi</taxon>
        <taxon>Dikarya</taxon>
        <taxon>Basidiomycota</taxon>
        <taxon>Agaricomycotina</taxon>
        <taxon>Agaricomycetes</taxon>
        <taxon>Agaricomycetidae</taxon>
        <taxon>Agaricales</taxon>
        <taxon>Agaricineae</taxon>
        <taxon>Hymenogastraceae</taxon>
        <taxon>Hebeloma</taxon>
    </lineage>
</organism>
<keyword evidence="2 7" id="KW-0812">Transmembrane</keyword>
<dbReference type="HOGENOM" id="CLU_036826_0_0_1"/>
<feature type="domain" description="Ima1 N-terminal" evidence="8">
    <location>
        <begin position="11"/>
        <end position="139"/>
    </location>
</feature>
<evidence type="ECO:0000256" key="7">
    <source>
        <dbReference type="SAM" id="Phobius"/>
    </source>
</evidence>
<keyword evidence="10" id="KW-1185">Reference proteome</keyword>
<dbReference type="InterPro" id="IPR018617">
    <property type="entry name" value="Ima1_N"/>
</dbReference>
<evidence type="ECO:0000259" key="8">
    <source>
        <dbReference type="Pfam" id="PF09779"/>
    </source>
</evidence>
<proteinExistence type="predicted"/>
<reference evidence="10" key="2">
    <citation type="submission" date="2015-01" db="EMBL/GenBank/DDBJ databases">
        <title>Evolutionary Origins and Diversification of the Mycorrhizal Mutualists.</title>
        <authorList>
            <consortium name="DOE Joint Genome Institute"/>
            <consortium name="Mycorrhizal Genomics Consortium"/>
            <person name="Kohler A."/>
            <person name="Kuo A."/>
            <person name="Nagy L.G."/>
            <person name="Floudas D."/>
            <person name="Copeland A."/>
            <person name="Barry K.W."/>
            <person name="Cichocki N."/>
            <person name="Veneault-Fourrey C."/>
            <person name="LaButti K."/>
            <person name="Lindquist E.A."/>
            <person name="Lipzen A."/>
            <person name="Lundell T."/>
            <person name="Morin E."/>
            <person name="Murat C."/>
            <person name="Riley R."/>
            <person name="Ohm R."/>
            <person name="Sun H."/>
            <person name="Tunlid A."/>
            <person name="Henrissat B."/>
            <person name="Grigoriev I.V."/>
            <person name="Hibbett D.S."/>
            <person name="Martin F."/>
        </authorList>
    </citation>
    <scope>NUCLEOTIDE SEQUENCE [LARGE SCALE GENOMIC DNA]</scope>
    <source>
        <strain evidence="10">h7</strain>
    </source>
</reference>
<dbReference type="PANTHER" id="PTHR28538:SF1">
    <property type="entry name" value="INTEGRAL INNER NUCLEAR MEMBRANE PROTEIN IMA1"/>
    <property type="match status" value="1"/>
</dbReference>
<dbReference type="EMBL" id="KN831769">
    <property type="protein sequence ID" value="KIM47856.1"/>
    <property type="molecule type" value="Genomic_DNA"/>
</dbReference>
<evidence type="ECO:0000256" key="4">
    <source>
        <dbReference type="ARBA" id="ARBA00023136"/>
    </source>
</evidence>
<reference evidence="9 10" key="1">
    <citation type="submission" date="2014-04" db="EMBL/GenBank/DDBJ databases">
        <authorList>
            <consortium name="DOE Joint Genome Institute"/>
            <person name="Kuo A."/>
            <person name="Gay G."/>
            <person name="Dore J."/>
            <person name="Kohler A."/>
            <person name="Nagy L.G."/>
            <person name="Floudas D."/>
            <person name="Copeland A."/>
            <person name="Barry K.W."/>
            <person name="Cichocki N."/>
            <person name="Veneault-Fourrey C."/>
            <person name="LaButti K."/>
            <person name="Lindquist E.A."/>
            <person name="Lipzen A."/>
            <person name="Lundell T."/>
            <person name="Morin E."/>
            <person name="Murat C."/>
            <person name="Sun H."/>
            <person name="Tunlid A."/>
            <person name="Henrissat B."/>
            <person name="Grigoriev I.V."/>
            <person name="Hibbett D.S."/>
            <person name="Martin F."/>
            <person name="Nordberg H.P."/>
            <person name="Cantor M.N."/>
            <person name="Hua S.X."/>
        </authorList>
    </citation>
    <scope>NUCLEOTIDE SEQUENCE [LARGE SCALE GENOMIC DNA]</scope>
    <source>
        <strain evidence="10">h7</strain>
    </source>
</reference>
<sequence>MPALFRRHSNIQCFFCQSPVPFPVNIRSFQCPACSCWNRFDQNGEIISDEPAMHEEHLNSTSFAKRASPSKDRLPTLYGPGPFCHSCQTNQMLIVNLLSNYLPAPESPEYQARVEMLPAYRESLHVRYPPVCDQCLPQVEEEIRQKEHMARTKALGGWLSKGKDRQRRVSGPETHKRETVPSEIFFWWIVRGCLWALSFSISLIGSFSAAHGFYPFSRLGFLHPILPLLVLMSLLWTAWDFKYATYRNAQLQGRDVRMQGKRTYNILQITAWAIRLGWSIFLSIRWFWPQYELNRKSLLTNFSFELINMLISWYVLDIQHPPSIRLVDTQSHKFDKSRSGTPMSDGQTLTPTVAKFPAISEHDALLSLSLSSNPVITRVNPIFGLPSLPGPTTPSIVTREESNSDEMDWTPTNPAPIKRESENDNDWLRPQRFFAPEKPTGLEGLFESARIQDEPMPFHGNDQRRTSSLDQTWKWGPLYILFFALLVATVMYTMKWTAQVNWAF</sequence>
<feature type="region of interest" description="Disordered" evidence="6">
    <location>
        <begin position="390"/>
        <end position="422"/>
    </location>
</feature>
<dbReference type="AlphaFoldDB" id="A0A0C3CVH0"/>
<evidence type="ECO:0000313" key="10">
    <source>
        <dbReference type="Proteomes" id="UP000053424"/>
    </source>
</evidence>
<dbReference type="Proteomes" id="UP000053424">
    <property type="component" value="Unassembled WGS sequence"/>
</dbReference>
<feature type="transmembrane region" description="Helical" evidence="7">
    <location>
        <begin position="475"/>
        <end position="494"/>
    </location>
</feature>
<dbReference type="GO" id="GO:0044732">
    <property type="term" value="C:mitotic spindle pole body"/>
    <property type="evidence" value="ECO:0007669"/>
    <property type="project" value="TreeGrafter"/>
</dbReference>
<dbReference type="STRING" id="686832.A0A0C3CVH0"/>
<feature type="transmembrane region" description="Helical" evidence="7">
    <location>
        <begin position="298"/>
        <end position="316"/>
    </location>
</feature>